<dbReference type="SUPFAM" id="SSF52540">
    <property type="entry name" value="P-loop containing nucleoside triphosphate hydrolases"/>
    <property type="match status" value="1"/>
</dbReference>
<dbReference type="PROSITE" id="PS00211">
    <property type="entry name" value="ABC_TRANSPORTER_1"/>
    <property type="match status" value="1"/>
</dbReference>
<dbReference type="Pfam" id="PF00005">
    <property type="entry name" value="ABC_tran"/>
    <property type="match status" value="1"/>
</dbReference>
<dbReference type="RefSeq" id="WP_174408199.1">
    <property type="nucleotide sequence ID" value="NZ_BLVP01000001.1"/>
</dbReference>
<keyword evidence="3" id="KW-0547">Nucleotide-binding</keyword>
<dbReference type="PANTHER" id="PTHR43394">
    <property type="entry name" value="ATP-DEPENDENT PERMEASE MDL1, MITOCHONDRIAL"/>
    <property type="match status" value="1"/>
</dbReference>
<evidence type="ECO:0000256" key="2">
    <source>
        <dbReference type="ARBA" id="ARBA00022692"/>
    </source>
</evidence>
<dbReference type="PANTHER" id="PTHR43394:SF1">
    <property type="entry name" value="ATP-BINDING CASSETTE SUB-FAMILY B MEMBER 10, MITOCHONDRIAL"/>
    <property type="match status" value="1"/>
</dbReference>
<dbReference type="InterPro" id="IPR036640">
    <property type="entry name" value="ABC1_TM_sf"/>
</dbReference>
<dbReference type="InterPro" id="IPR039421">
    <property type="entry name" value="Type_1_exporter"/>
</dbReference>
<dbReference type="Pfam" id="PF00664">
    <property type="entry name" value="ABC_membrane"/>
    <property type="match status" value="1"/>
</dbReference>
<evidence type="ECO:0000256" key="5">
    <source>
        <dbReference type="ARBA" id="ARBA00022989"/>
    </source>
</evidence>
<feature type="transmembrane region" description="Helical" evidence="7">
    <location>
        <begin position="140"/>
        <end position="167"/>
    </location>
</feature>
<feature type="transmembrane region" description="Helical" evidence="7">
    <location>
        <begin position="259"/>
        <end position="278"/>
    </location>
</feature>
<evidence type="ECO:0000256" key="3">
    <source>
        <dbReference type="ARBA" id="ARBA00022741"/>
    </source>
</evidence>
<dbReference type="SUPFAM" id="SSF90123">
    <property type="entry name" value="ABC transporter transmembrane region"/>
    <property type="match status" value="1"/>
</dbReference>
<evidence type="ECO:0000313" key="11">
    <source>
        <dbReference type="Proteomes" id="UP000503820"/>
    </source>
</evidence>
<dbReference type="Gene3D" id="3.40.50.300">
    <property type="entry name" value="P-loop containing nucleotide triphosphate hydrolases"/>
    <property type="match status" value="1"/>
</dbReference>
<dbReference type="GO" id="GO:0015421">
    <property type="term" value="F:ABC-type oligopeptide transporter activity"/>
    <property type="evidence" value="ECO:0007669"/>
    <property type="project" value="TreeGrafter"/>
</dbReference>
<dbReference type="InterPro" id="IPR011527">
    <property type="entry name" value="ABC1_TM_dom"/>
</dbReference>
<evidence type="ECO:0000259" key="9">
    <source>
        <dbReference type="PROSITE" id="PS50929"/>
    </source>
</evidence>
<feature type="transmembrane region" description="Helical" evidence="7">
    <location>
        <begin position="173"/>
        <end position="192"/>
    </location>
</feature>
<name>A0A7J0BPB4_9BACT</name>
<keyword evidence="2 7" id="KW-0812">Transmembrane</keyword>
<evidence type="ECO:0000256" key="6">
    <source>
        <dbReference type="ARBA" id="ARBA00023136"/>
    </source>
</evidence>
<dbReference type="EMBL" id="BLVP01000001">
    <property type="protein sequence ID" value="GFM35479.1"/>
    <property type="molecule type" value="Genomic_DNA"/>
</dbReference>
<dbReference type="InterPro" id="IPR003439">
    <property type="entry name" value="ABC_transporter-like_ATP-bd"/>
</dbReference>
<evidence type="ECO:0000256" key="1">
    <source>
        <dbReference type="ARBA" id="ARBA00004651"/>
    </source>
</evidence>
<dbReference type="CDD" id="cd18552">
    <property type="entry name" value="ABC_6TM_MsbA_like"/>
    <property type="match status" value="1"/>
</dbReference>
<dbReference type="InterPro" id="IPR027417">
    <property type="entry name" value="P-loop_NTPase"/>
</dbReference>
<comment type="subcellular location">
    <subcellularLocation>
        <location evidence="1">Cell membrane</location>
        <topology evidence="1">Multi-pass membrane protein</topology>
    </subcellularLocation>
</comment>
<dbReference type="InterPro" id="IPR003593">
    <property type="entry name" value="AAA+_ATPase"/>
</dbReference>
<keyword evidence="5 7" id="KW-1133">Transmembrane helix</keyword>
<protein>
    <submittedName>
        <fullName evidence="10">ABC transporter ATP-binding protein</fullName>
    </submittedName>
</protein>
<sequence>MSDLVKYDRKSDHIKSIPLLKRCLSYFKPYKGKIAIAVAAMLVVAAAEGGTAYIVQPAFDDGLNAKDMQAMMLIVLAMVGIFTAKAVGRYVQNFLMRYCALKVLEQLRNEMYDKMIFLPMKFFEREKVGDLMSRIIQDVVLIRSSLPAVVMMIREGFTMAALIGVVFYQDWYLAIWAVLVLPIAGFPIIFFGKKLRKLGRKNQVKLADISIFLQEVFSGIRVVKAFHTEKREGENFRRENGRLVKIAVKEVIYSELSSPVMDIVGAIGAGMVLLAGGMRVAEGAMTVGELLSFLTALGLLYAPVKKLNSANLDVQRALAGAERVFEILDSQKIVVEKDGTIPFTPPFNQLEFRDVTFAYEGCPTPALNNVNFTVRAGERVAIVGPSGAGKSTFVNLIPRFYEQQQGQILVNGRDIREYTLATLRRNIAMVSQDAFLFNLSVRDNIAYGQTDVQDDAVHAAARAAFAHDFILSLPEGYESVVGERGTKLSGGQKQRLTIARAILKNAPLLILDEATSALDSESERIVQQALENLMQQRTSIVIAHRLSTVLSADRILVMDGGSIVSQGRHEQLLGTCPLYSKLYDMQFNTDSKGDEPKTCPAPGGMV</sequence>
<evidence type="ECO:0000256" key="7">
    <source>
        <dbReference type="SAM" id="Phobius"/>
    </source>
</evidence>
<comment type="caution">
    <text evidence="10">The sequence shown here is derived from an EMBL/GenBank/DDBJ whole genome shotgun (WGS) entry which is preliminary data.</text>
</comment>
<feature type="domain" description="ABC transporter" evidence="8">
    <location>
        <begin position="350"/>
        <end position="585"/>
    </location>
</feature>
<accession>A0A7J0BPB4</accession>
<dbReference type="Gene3D" id="1.20.1560.10">
    <property type="entry name" value="ABC transporter type 1, transmembrane domain"/>
    <property type="match status" value="1"/>
</dbReference>
<proteinExistence type="predicted"/>
<reference evidence="10 11" key="1">
    <citation type="submission" date="2020-05" db="EMBL/GenBank/DDBJ databases">
        <title>Draft genome sequence of Desulfovibrio psychrotolerans JS1T.</title>
        <authorList>
            <person name="Ueno A."/>
            <person name="Tamazawa S."/>
            <person name="Tamamura S."/>
            <person name="Murakami T."/>
            <person name="Kiyama T."/>
            <person name="Inomata H."/>
            <person name="Amano Y."/>
            <person name="Miyakawa K."/>
            <person name="Tamaki H."/>
            <person name="Naganuma T."/>
            <person name="Kaneko K."/>
        </authorList>
    </citation>
    <scope>NUCLEOTIDE SEQUENCE [LARGE SCALE GENOMIC DNA]</scope>
    <source>
        <strain evidence="10 11">JS1</strain>
    </source>
</reference>
<dbReference type="PROSITE" id="PS50893">
    <property type="entry name" value="ABC_TRANSPORTER_2"/>
    <property type="match status" value="1"/>
</dbReference>
<dbReference type="GO" id="GO:0016887">
    <property type="term" value="F:ATP hydrolysis activity"/>
    <property type="evidence" value="ECO:0007669"/>
    <property type="project" value="InterPro"/>
</dbReference>
<dbReference type="SMART" id="SM00382">
    <property type="entry name" value="AAA"/>
    <property type="match status" value="1"/>
</dbReference>
<dbReference type="GO" id="GO:0005886">
    <property type="term" value="C:plasma membrane"/>
    <property type="evidence" value="ECO:0007669"/>
    <property type="project" value="UniProtKB-SubCell"/>
</dbReference>
<feature type="transmembrane region" description="Helical" evidence="7">
    <location>
        <begin position="68"/>
        <end position="87"/>
    </location>
</feature>
<organism evidence="10 11">
    <name type="scientific">Desulfovibrio psychrotolerans</name>
    <dbReference type="NCBI Taxonomy" id="415242"/>
    <lineage>
        <taxon>Bacteria</taxon>
        <taxon>Pseudomonadati</taxon>
        <taxon>Thermodesulfobacteriota</taxon>
        <taxon>Desulfovibrionia</taxon>
        <taxon>Desulfovibrionales</taxon>
        <taxon>Desulfovibrionaceae</taxon>
        <taxon>Desulfovibrio</taxon>
    </lineage>
</organism>
<dbReference type="InterPro" id="IPR017871">
    <property type="entry name" value="ABC_transporter-like_CS"/>
</dbReference>
<evidence type="ECO:0000259" key="8">
    <source>
        <dbReference type="PROSITE" id="PS50893"/>
    </source>
</evidence>
<keyword evidence="4 10" id="KW-0067">ATP-binding</keyword>
<dbReference type="PROSITE" id="PS50929">
    <property type="entry name" value="ABC_TM1F"/>
    <property type="match status" value="1"/>
</dbReference>
<keyword evidence="11" id="KW-1185">Reference proteome</keyword>
<dbReference type="GO" id="GO:0005524">
    <property type="term" value="F:ATP binding"/>
    <property type="evidence" value="ECO:0007669"/>
    <property type="project" value="UniProtKB-KW"/>
</dbReference>
<feature type="transmembrane region" description="Helical" evidence="7">
    <location>
        <begin position="34"/>
        <end position="56"/>
    </location>
</feature>
<dbReference type="Proteomes" id="UP000503820">
    <property type="component" value="Unassembled WGS sequence"/>
</dbReference>
<dbReference type="FunFam" id="3.40.50.300:FF:000218">
    <property type="entry name" value="Multidrug ABC transporter ATP-binding protein"/>
    <property type="match status" value="1"/>
</dbReference>
<keyword evidence="6 7" id="KW-0472">Membrane</keyword>
<dbReference type="AlphaFoldDB" id="A0A7J0BPB4"/>
<feature type="domain" description="ABC transmembrane type-1" evidence="9">
    <location>
        <begin position="35"/>
        <end position="316"/>
    </location>
</feature>
<gene>
    <name evidence="10" type="ORF">DSM19430T_01630</name>
</gene>
<evidence type="ECO:0000256" key="4">
    <source>
        <dbReference type="ARBA" id="ARBA00022840"/>
    </source>
</evidence>
<evidence type="ECO:0000313" key="10">
    <source>
        <dbReference type="EMBL" id="GFM35479.1"/>
    </source>
</evidence>